<evidence type="ECO:0000256" key="1">
    <source>
        <dbReference type="ARBA" id="ARBA00001974"/>
    </source>
</evidence>
<dbReference type="InterPro" id="IPR003953">
    <property type="entry name" value="FAD-dep_OxRdtase_2_FAD-bd"/>
</dbReference>
<dbReference type="AlphaFoldDB" id="A0A6L7IMX3"/>
<proteinExistence type="predicted"/>
<feature type="domain" description="FAD-dependent oxidoreductase 2 FAD-binding" evidence="5">
    <location>
        <begin position="77"/>
        <end position="359"/>
    </location>
</feature>
<protein>
    <submittedName>
        <fullName evidence="6">FAD-binding protein</fullName>
    </submittedName>
</protein>
<dbReference type="Gene3D" id="3.50.50.60">
    <property type="entry name" value="FAD/NAD(P)-binding domain"/>
    <property type="match status" value="1"/>
</dbReference>
<dbReference type="InterPro" id="IPR006311">
    <property type="entry name" value="TAT_signal"/>
</dbReference>
<dbReference type="InterPro" id="IPR050315">
    <property type="entry name" value="FAD-oxidoreductase_2"/>
</dbReference>
<accession>A0A6L7IMX3</accession>
<comment type="cofactor">
    <cofactor evidence="1">
        <name>FAD</name>
        <dbReference type="ChEBI" id="CHEBI:57692"/>
    </cofactor>
</comment>
<keyword evidence="2" id="KW-0285">Flavoprotein</keyword>
<dbReference type="Pfam" id="PF00890">
    <property type="entry name" value="FAD_binding_2"/>
    <property type="match status" value="1"/>
</dbReference>
<dbReference type="Proteomes" id="UP000478463">
    <property type="component" value="Chromosome"/>
</dbReference>
<evidence type="ECO:0000259" key="5">
    <source>
        <dbReference type="Pfam" id="PF00890"/>
    </source>
</evidence>
<name>A0A6L7IMX3_9ACTN</name>
<sequence length="468" mass="50525">MERLDMGRRDFLKVAAGLGAMTAVVALPGCAPQGVSEEVGKEKTSVSASAGTGDGYAWLGNAPEIDESQIVDTVTTDVVVLGGGNAGVMCACAAAEAGATVSVVEMQSESAISYYGLHDIATLNSNYLTEHGIEAVKPSEFIAEYQRRNRNKTNPALVRQFANHSGEMLDWLISNAPQEVVDALEIENGIESQTATEYFNDGAVINGFRCWRGCTQVNFQDTAPVLIAQAENQGATWYWEHTAVKLLTETVTERVRTTVYNQEESAVVEKDVDTEVTRVTGAIVQDANGEYHAFVGEKGVVLACGDYGGNNDMYVALQDERRWLYEAHGLDTGEMRTKMFGRDGSGIKMGMWAGGSIDPCPHCLVSPQVMFESNDFPTNVLRWGSGFKVEADRLPAGSGGASQNPWALRSFASTAMGDALPMKRFLASSECSIRWNAESLDDTSTSLTISGRSLWRRCRPSTSPSQSA</sequence>
<dbReference type="PANTHER" id="PTHR43400">
    <property type="entry name" value="FUMARATE REDUCTASE"/>
    <property type="match status" value="1"/>
</dbReference>
<gene>
    <name evidence="6" type="ORF">GS424_016970</name>
</gene>
<dbReference type="EMBL" id="CP063310">
    <property type="protein sequence ID" value="QOS68154.1"/>
    <property type="molecule type" value="Genomic_DNA"/>
</dbReference>
<evidence type="ECO:0000313" key="7">
    <source>
        <dbReference type="Proteomes" id="UP000478463"/>
    </source>
</evidence>
<dbReference type="GO" id="GO:0016491">
    <property type="term" value="F:oxidoreductase activity"/>
    <property type="evidence" value="ECO:0007669"/>
    <property type="project" value="UniProtKB-KW"/>
</dbReference>
<keyword evidence="3" id="KW-0274">FAD</keyword>
<dbReference type="SUPFAM" id="SSF51905">
    <property type="entry name" value="FAD/NAD(P)-binding domain"/>
    <property type="match status" value="1"/>
</dbReference>
<dbReference type="PROSITE" id="PS51318">
    <property type="entry name" value="TAT"/>
    <property type="match status" value="1"/>
</dbReference>
<evidence type="ECO:0000256" key="2">
    <source>
        <dbReference type="ARBA" id="ARBA00022630"/>
    </source>
</evidence>
<organism evidence="6 7">
    <name type="scientific">Eggerthella guodeyinii</name>
    <dbReference type="NCBI Taxonomy" id="2690837"/>
    <lineage>
        <taxon>Bacteria</taxon>
        <taxon>Bacillati</taxon>
        <taxon>Actinomycetota</taxon>
        <taxon>Coriobacteriia</taxon>
        <taxon>Eggerthellales</taxon>
        <taxon>Eggerthellaceae</taxon>
        <taxon>Eggerthella</taxon>
    </lineage>
</organism>
<reference evidence="6 7" key="1">
    <citation type="submission" date="2020-10" db="EMBL/GenBank/DDBJ databases">
        <title>Eggerthella sp. nov., isolated from human feces.</title>
        <authorList>
            <person name="Yajun G."/>
        </authorList>
    </citation>
    <scope>NUCLEOTIDE SEQUENCE [LARGE SCALE GENOMIC DNA]</scope>
    <source>
        <strain evidence="6 7">HF-1101</strain>
    </source>
</reference>
<evidence type="ECO:0000313" key="6">
    <source>
        <dbReference type="EMBL" id="QOS68154.1"/>
    </source>
</evidence>
<dbReference type="InterPro" id="IPR036188">
    <property type="entry name" value="FAD/NAD-bd_sf"/>
</dbReference>
<dbReference type="PANTHER" id="PTHR43400:SF7">
    <property type="entry name" value="FAD-DEPENDENT OXIDOREDUCTASE 2 FAD BINDING DOMAIN-CONTAINING PROTEIN"/>
    <property type="match status" value="1"/>
</dbReference>
<evidence type="ECO:0000256" key="4">
    <source>
        <dbReference type="ARBA" id="ARBA00023002"/>
    </source>
</evidence>
<evidence type="ECO:0000256" key="3">
    <source>
        <dbReference type="ARBA" id="ARBA00022827"/>
    </source>
</evidence>
<dbReference type="RefSeq" id="WP_160940958.1">
    <property type="nucleotide sequence ID" value="NZ_CP063310.1"/>
</dbReference>
<dbReference type="KEGG" id="egd:GS424_016970"/>
<keyword evidence="4" id="KW-0560">Oxidoreductase</keyword>